<dbReference type="InterPro" id="IPR032809">
    <property type="entry name" value="Put_HupE_UreJ"/>
</dbReference>
<name>A0AAP6ZUV9_9VIBR</name>
<feature type="transmembrane region" description="Helical" evidence="1">
    <location>
        <begin position="155"/>
        <end position="173"/>
    </location>
</feature>
<comment type="caution">
    <text evidence="3">The sequence shown here is derived from an EMBL/GenBank/DDBJ whole genome shotgun (WGS) entry which is preliminary data.</text>
</comment>
<feature type="chain" id="PRO_5043047862" evidence="2">
    <location>
        <begin position="42"/>
        <end position="247"/>
    </location>
</feature>
<feature type="transmembrane region" description="Helical" evidence="1">
    <location>
        <begin position="80"/>
        <end position="103"/>
    </location>
</feature>
<evidence type="ECO:0000256" key="2">
    <source>
        <dbReference type="SAM" id="SignalP"/>
    </source>
</evidence>
<accession>A0AAP6ZUV9</accession>
<keyword evidence="1" id="KW-1133">Transmembrane helix</keyword>
<dbReference type="Pfam" id="PF13795">
    <property type="entry name" value="HupE_UreJ_2"/>
    <property type="match status" value="1"/>
</dbReference>
<feature type="transmembrane region" description="Helical" evidence="1">
    <location>
        <begin position="185"/>
        <end position="210"/>
    </location>
</feature>
<reference evidence="3 4" key="1">
    <citation type="submission" date="2019-09" db="EMBL/GenBank/DDBJ databases">
        <title>Draft genome sequencing and comparative genomics of hatchery-associated Vibrios.</title>
        <authorList>
            <person name="Kehlet-Delgado H."/>
            <person name="Mueller R.S."/>
        </authorList>
    </citation>
    <scope>NUCLEOTIDE SEQUENCE [LARGE SCALE GENOMIC DNA]</scope>
    <source>
        <strain evidence="3 4">09-121-3</strain>
    </source>
</reference>
<proteinExistence type="predicted"/>
<feature type="transmembrane region" description="Helical" evidence="1">
    <location>
        <begin position="109"/>
        <end position="134"/>
    </location>
</feature>
<dbReference type="AlphaFoldDB" id="A0AAP6ZUV9"/>
<sequence length="247" mass="27304">MNLLSSREESVFLASSGKHLRRGIAVVILAFLMLMSSEALAHAVAQGDKGYIQEITGTNIVAFIYLGAKHMVTGYDHVLFLFGVIFFLYKMKDIALYVSLFALGHSSTMLLGVYFNIGINSYIIDAIIGLSVVYKAMDNLGAFQRWFGVQPNTKLATLLFGFCHGFGLSSKIIDYDISPDGLLPNLLAFNIGVEIGQLIALGIILIVMGFWRRQSFFYRQAYSANVIMMSLGFMLIGYQLTGYVVAQ</sequence>
<dbReference type="RefSeq" id="WP_171353975.1">
    <property type="nucleotide sequence ID" value="NZ_VTXP01000019.1"/>
</dbReference>
<dbReference type="Proteomes" id="UP000576645">
    <property type="component" value="Unassembled WGS sequence"/>
</dbReference>
<keyword evidence="1" id="KW-0472">Membrane</keyword>
<dbReference type="EMBL" id="VTXP01000019">
    <property type="protein sequence ID" value="NOJ25622.1"/>
    <property type="molecule type" value="Genomic_DNA"/>
</dbReference>
<feature type="transmembrane region" description="Helical" evidence="1">
    <location>
        <begin position="222"/>
        <end position="246"/>
    </location>
</feature>
<evidence type="ECO:0000256" key="1">
    <source>
        <dbReference type="SAM" id="Phobius"/>
    </source>
</evidence>
<protein>
    <submittedName>
        <fullName evidence="3">HupE/UreJ family protein</fullName>
    </submittedName>
</protein>
<feature type="transmembrane region" description="Helical" evidence="1">
    <location>
        <begin position="51"/>
        <end position="68"/>
    </location>
</feature>
<organism evidence="3 4">
    <name type="scientific">Vibrio coralliilyticus</name>
    <dbReference type="NCBI Taxonomy" id="190893"/>
    <lineage>
        <taxon>Bacteria</taxon>
        <taxon>Pseudomonadati</taxon>
        <taxon>Pseudomonadota</taxon>
        <taxon>Gammaproteobacteria</taxon>
        <taxon>Vibrionales</taxon>
        <taxon>Vibrionaceae</taxon>
        <taxon>Vibrio</taxon>
    </lineage>
</organism>
<keyword evidence="2" id="KW-0732">Signal</keyword>
<feature type="signal peptide" evidence="2">
    <location>
        <begin position="1"/>
        <end position="41"/>
    </location>
</feature>
<gene>
    <name evidence="3" type="ORF">F0238_23140</name>
</gene>
<keyword evidence="1" id="KW-0812">Transmembrane</keyword>
<evidence type="ECO:0000313" key="3">
    <source>
        <dbReference type="EMBL" id="NOJ25622.1"/>
    </source>
</evidence>
<evidence type="ECO:0000313" key="4">
    <source>
        <dbReference type="Proteomes" id="UP000576645"/>
    </source>
</evidence>